<feature type="compositionally biased region" description="Low complexity" evidence="6">
    <location>
        <begin position="180"/>
        <end position="194"/>
    </location>
</feature>
<protein>
    <submittedName>
        <fullName evidence="8">Serine/threonine kinase family protein</fullName>
    </submittedName>
</protein>
<dbReference type="eggNOG" id="COG0515">
    <property type="taxonomic scope" value="Bacteria"/>
</dbReference>
<keyword evidence="1" id="KW-0808">Transferase</keyword>
<evidence type="ECO:0000259" key="7">
    <source>
        <dbReference type="PROSITE" id="PS50011"/>
    </source>
</evidence>
<dbReference type="Gene3D" id="1.25.40.10">
    <property type="entry name" value="Tetratricopeptide repeat domain"/>
    <property type="match status" value="1"/>
</dbReference>
<accession>A6GA37</accession>
<evidence type="ECO:0000256" key="5">
    <source>
        <dbReference type="PROSITE-ProRule" id="PRU10141"/>
    </source>
</evidence>
<evidence type="ECO:0000256" key="3">
    <source>
        <dbReference type="ARBA" id="ARBA00022777"/>
    </source>
</evidence>
<name>A6GA37_9BACT</name>
<dbReference type="PANTHER" id="PTHR43289:SF6">
    <property type="entry name" value="SERINE_THREONINE-PROTEIN KINASE NEKL-3"/>
    <property type="match status" value="1"/>
</dbReference>
<dbReference type="PROSITE" id="PS00107">
    <property type="entry name" value="PROTEIN_KINASE_ATP"/>
    <property type="match status" value="1"/>
</dbReference>
<dbReference type="Pfam" id="PF00069">
    <property type="entry name" value="Pkinase"/>
    <property type="match status" value="1"/>
</dbReference>
<evidence type="ECO:0000256" key="6">
    <source>
        <dbReference type="SAM" id="MobiDB-lite"/>
    </source>
</evidence>
<proteinExistence type="predicted"/>
<feature type="domain" description="Protein kinase" evidence="7">
    <location>
        <begin position="1"/>
        <end position="306"/>
    </location>
</feature>
<keyword evidence="3 8" id="KW-0418">Kinase</keyword>
<keyword evidence="2 5" id="KW-0547">Nucleotide-binding</keyword>
<dbReference type="InterPro" id="IPR011009">
    <property type="entry name" value="Kinase-like_dom_sf"/>
</dbReference>
<dbReference type="InterPro" id="IPR000719">
    <property type="entry name" value="Prot_kinase_dom"/>
</dbReference>
<sequence length="912" mass="98269">MILDELGAGGMGTVYTAYDPELDRRVALKLLRAGGRVTHEAQARLLREAQALARLSHPNIVPVHDVGVLDGQIFIVMEFIVGKTMRRWITDEAPGWEAILEAYLQAGEGLIAAHATGVVHRDFKPDNLLRGEDGRVRVLDFGLARGVGEGEEWDAGAPAMAAGSAELGVPEGTSPPNTPNTPNTPSAGSLGSSSSSRLAARLTVTGAVMGTPAYMAPEQFLGYRVGPEADQFAFCVALFEALFGRRPFAAKTMQELRKKVLLGRIEEPERGHADVPRWVLPILLRGLNNDPKERFPSMAELVAELGRDRNRGQRRALTVAGALALVALTGALTWSVSGGGSGPKAPQCTGARERVEAVWGAEQREGVRAAMAATELDYAEPAWARVDAGLSGYAERWSTMHREACEVHGRGEQSDAIFDKRTLCLDRRLAALEGAVEVLRQGEGEGELSLVQAVDVVEQLPSLARCADLEALQAEVPPPEDPELARLVDEQRTKLITLEAWEHAGRYEAALAELDTLLGFARGLSHAPLIAEIELARGRVLVHMDRRDAAIQPLEVAATTALEAGMDELALEALARHAFAARTAEVPTEHLARLELGEALARRTPGSAFAHALLLNNVGVARMAEGDREGARKAFVEAAALRDEGGLEAFELLWISSNLALVAEPEEALTLAQRATAKFEARLGPNHPLTLANGVGATHHLTSAELVVAERAPLCERFARYHPTHMLVVDCQYSLAMLELERGADQAARAAFQRTLEVDTTGGDRGAVAQAYLEMLDEGDRDSAARAFETIVESFDEDAGQWWRARYVAQAQVGLARCRADAGMGDAAIALLESAVAGFQQAAERVRDRDLERSLADARWRLAQALGERADPDQGDLTRADALAGEARRWYMGAGSGHEVRLQAIDARSFGG</sequence>
<dbReference type="Proteomes" id="UP000005801">
    <property type="component" value="Unassembled WGS sequence"/>
</dbReference>
<comment type="caution">
    <text evidence="8">The sequence shown here is derived from an EMBL/GenBank/DDBJ whole genome shotgun (WGS) entry which is preliminary data.</text>
</comment>
<dbReference type="Gene3D" id="1.10.510.10">
    <property type="entry name" value="Transferase(Phosphotransferase) domain 1"/>
    <property type="match status" value="1"/>
</dbReference>
<dbReference type="InterPro" id="IPR011990">
    <property type="entry name" value="TPR-like_helical_dom_sf"/>
</dbReference>
<feature type="binding site" evidence="5">
    <location>
        <position position="29"/>
    </location>
    <ligand>
        <name>ATP</name>
        <dbReference type="ChEBI" id="CHEBI:30616"/>
    </ligand>
</feature>
<evidence type="ECO:0000256" key="1">
    <source>
        <dbReference type="ARBA" id="ARBA00022679"/>
    </source>
</evidence>
<evidence type="ECO:0000313" key="9">
    <source>
        <dbReference type="Proteomes" id="UP000005801"/>
    </source>
</evidence>
<dbReference type="GO" id="GO:0005524">
    <property type="term" value="F:ATP binding"/>
    <property type="evidence" value="ECO:0007669"/>
    <property type="project" value="UniProtKB-UniRule"/>
</dbReference>
<dbReference type="InterPro" id="IPR017441">
    <property type="entry name" value="Protein_kinase_ATP_BS"/>
</dbReference>
<evidence type="ECO:0000313" key="8">
    <source>
        <dbReference type="EMBL" id="EDM77250.1"/>
    </source>
</evidence>
<evidence type="ECO:0000256" key="2">
    <source>
        <dbReference type="ARBA" id="ARBA00022741"/>
    </source>
</evidence>
<gene>
    <name evidence="8" type="ORF">PPSIR1_17360</name>
</gene>
<reference evidence="8 9" key="1">
    <citation type="submission" date="2007-06" db="EMBL/GenBank/DDBJ databases">
        <authorList>
            <person name="Shimkets L."/>
            <person name="Ferriera S."/>
            <person name="Johnson J."/>
            <person name="Kravitz S."/>
            <person name="Beeson K."/>
            <person name="Sutton G."/>
            <person name="Rogers Y.-H."/>
            <person name="Friedman R."/>
            <person name="Frazier M."/>
            <person name="Venter J.C."/>
        </authorList>
    </citation>
    <scope>NUCLEOTIDE SEQUENCE [LARGE SCALE GENOMIC DNA]</scope>
    <source>
        <strain evidence="8 9">SIR-1</strain>
    </source>
</reference>
<dbReference type="AlphaFoldDB" id="A6GA37"/>
<dbReference type="GO" id="GO:0004674">
    <property type="term" value="F:protein serine/threonine kinase activity"/>
    <property type="evidence" value="ECO:0007669"/>
    <property type="project" value="TreeGrafter"/>
</dbReference>
<dbReference type="Gene3D" id="3.30.200.20">
    <property type="entry name" value="Phosphorylase Kinase, domain 1"/>
    <property type="match status" value="1"/>
</dbReference>
<dbReference type="EMBL" id="ABCS01000049">
    <property type="protein sequence ID" value="EDM77250.1"/>
    <property type="molecule type" value="Genomic_DNA"/>
</dbReference>
<dbReference type="CDD" id="cd14014">
    <property type="entry name" value="STKc_PknB_like"/>
    <property type="match status" value="1"/>
</dbReference>
<dbReference type="PROSITE" id="PS50011">
    <property type="entry name" value="PROTEIN_KINASE_DOM"/>
    <property type="match status" value="1"/>
</dbReference>
<dbReference type="PANTHER" id="PTHR43289">
    <property type="entry name" value="MITOGEN-ACTIVATED PROTEIN KINASE KINASE KINASE 20-RELATED"/>
    <property type="match status" value="1"/>
</dbReference>
<dbReference type="SUPFAM" id="SSF48452">
    <property type="entry name" value="TPR-like"/>
    <property type="match status" value="1"/>
</dbReference>
<feature type="region of interest" description="Disordered" evidence="6">
    <location>
        <begin position="165"/>
        <end position="194"/>
    </location>
</feature>
<keyword evidence="9" id="KW-1185">Reference proteome</keyword>
<keyword evidence="4 5" id="KW-0067">ATP-binding</keyword>
<organism evidence="8 9">
    <name type="scientific">Plesiocystis pacifica SIR-1</name>
    <dbReference type="NCBI Taxonomy" id="391625"/>
    <lineage>
        <taxon>Bacteria</taxon>
        <taxon>Pseudomonadati</taxon>
        <taxon>Myxococcota</taxon>
        <taxon>Polyangia</taxon>
        <taxon>Nannocystales</taxon>
        <taxon>Nannocystaceae</taxon>
        <taxon>Plesiocystis</taxon>
    </lineage>
</organism>
<evidence type="ECO:0000256" key="4">
    <source>
        <dbReference type="ARBA" id="ARBA00022840"/>
    </source>
</evidence>
<dbReference type="SUPFAM" id="SSF56112">
    <property type="entry name" value="Protein kinase-like (PK-like)"/>
    <property type="match status" value="1"/>
</dbReference>
<dbReference type="STRING" id="391625.PPSIR1_17360"/>